<protein>
    <submittedName>
        <fullName evidence="1">YkgJ family cysteine cluster protein</fullName>
    </submittedName>
</protein>
<dbReference type="RefSeq" id="WP_251594617.1">
    <property type="nucleotide sequence ID" value="NZ_JAMLJI010000004.1"/>
</dbReference>
<dbReference type="Pfam" id="PF03692">
    <property type="entry name" value="CxxCxxCC"/>
    <property type="match status" value="1"/>
</dbReference>
<accession>A0ABU1GVV7</accession>
<evidence type="ECO:0000313" key="2">
    <source>
        <dbReference type="Proteomes" id="UP001269375"/>
    </source>
</evidence>
<evidence type="ECO:0000313" key="1">
    <source>
        <dbReference type="EMBL" id="MDR5896180.1"/>
    </source>
</evidence>
<reference evidence="1 2" key="1">
    <citation type="submission" date="2023-04" db="EMBL/GenBank/DDBJ databases">
        <title>A long-awaited taxogenomic arrangement of the family Halomonadaceae.</title>
        <authorList>
            <person name="De La Haba R."/>
            <person name="Chuvochina M."/>
            <person name="Wittouck S."/>
            <person name="Arahal D.R."/>
            <person name="Sanchez-Porro C."/>
            <person name="Hugenholtz P."/>
            <person name="Ventosa A."/>
        </authorList>
    </citation>
    <scope>NUCLEOTIDE SEQUENCE [LARGE SCALE GENOMIC DNA]</scope>
    <source>
        <strain evidence="1 2">DSM 22428</strain>
    </source>
</reference>
<sequence length="107" mass="12135">MSDTARAHDPRPVEDVSCFNCEACCCRLEVILDGDDLDRGLPLHLTEEDAWGGLVMRREDDGWCAAVDRNTMLCTIHTRRPQNCRDFDVASPECLEERAIHLVPRAH</sequence>
<gene>
    <name evidence="1" type="ORF">QC825_08860</name>
</gene>
<proteinExistence type="predicted"/>
<keyword evidence="2" id="KW-1185">Reference proteome</keyword>
<comment type="caution">
    <text evidence="1">The sequence shown here is derived from an EMBL/GenBank/DDBJ whole genome shotgun (WGS) entry which is preliminary data.</text>
</comment>
<name>A0ABU1GVV7_9GAMM</name>
<dbReference type="InterPro" id="IPR005358">
    <property type="entry name" value="Puta_zinc/iron-chelating_dom"/>
</dbReference>
<dbReference type="Proteomes" id="UP001269375">
    <property type="component" value="Unassembled WGS sequence"/>
</dbReference>
<organism evidence="1 2">
    <name type="scientific">Larsenimonas suaedae</name>
    <dbReference type="NCBI Taxonomy" id="1851019"/>
    <lineage>
        <taxon>Bacteria</taxon>
        <taxon>Pseudomonadati</taxon>
        <taxon>Pseudomonadota</taxon>
        <taxon>Gammaproteobacteria</taxon>
        <taxon>Oceanospirillales</taxon>
        <taxon>Halomonadaceae</taxon>
        <taxon>Larsenimonas</taxon>
    </lineage>
</organism>
<dbReference type="EMBL" id="JARWAO010000004">
    <property type="protein sequence ID" value="MDR5896180.1"/>
    <property type="molecule type" value="Genomic_DNA"/>
</dbReference>